<gene>
    <name evidence="2" type="ORF">BANT10_02868</name>
</gene>
<accession>A0A2H1KAB8</accession>
<dbReference type="EMBL" id="FXZE01000015">
    <property type="protein sequence ID" value="SMX96757.1"/>
    <property type="molecule type" value="Genomic_DNA"/>
</dbReference>
<evidence type="ECO:0000313" key="3">
    <source>
        <dbReference type="Proteomes" id="UP000234342"/>
    </source>
</evidence>
<feature type="compositionally biased region" description="Acidic residues" evidence="1">
    <location>
        <begin position="136"/>
        <end position="151"/>
    </location>
</feature>
<feature type="region of interest" description="Disordered" evidence="1">
    <location>
        <begin position="130"/>
        <end position="151"/>
    </location>
</feature>
<evidence type="ECO:0000256" key="1">
    <source>
        <dbReference type="SAM" id="MobiDB-lite"/>
    </source>
</evidence>
<proteinExistence type="predicted"/>
<dbReference type="RefSeq" id="WP_101644161.1">
    <property type="nucleotide sequence ID" value="NZ_FXZE01000015.1"/>
</dbReference>
<keyword evidence="3" id="KW-1185">Reference proteome</keyword>
<dbReference type="AlphaFoldDB" id="A0A2H1KAB8"/>
<organism evidence="2 3">
    <name type="scientific">Brevibacterium antiquum</name>
    <dbReference type="NCBI Taxonomy" id="234835"/>
    <lineage>
        <taxon>Bacteria</taxon>
        <taxon>Bacillati</taxon>
        <taxon>Actinomycetota</taxon>
        <taxon>Actinomycetes</taxon>
        <taxon>Micrococcales</taxon>
        <taxon>Brevibacteriaceae</taxon>
        <taxon>Brevibacterium</taxon>
    </lineage>
</organism>
<protein>
    <submittedName>
        <fullName evidence="2">Uncharacterized protein</fullName>
    </submittedName>
</protein>
<dbReference type="Proteomes" id="UP000234342">
    <property type="component" value="Unassembled WGS sequence"/>
</dbReference>
<reference evidence="3" key="1">
    <citation type="submission" date="2017-03" db="EMBL/GenBank/DDBJ databases">
        <authorList>
            <person name="Monnet C."/>
        </authorList>
    </citation>
    <scope>NUCLEOTIDE SEQUENCE [LARGE SCALE GENOMIC DNA]</scope>
    <source>
        <strain evidence="3">P10</strain>
    </source>
</reference>
<name>A0A2H1KAB8_9MICO</name>
<sequence>MTENTTATPQAIEEHIAHLFGTKTVVPFLYAGHVDHDDPAATPTVEGMGVSGRKHRHPFTGKPLIAIRLEDDSRVLFAAFDRLACADTACATCDSIWEDYQSEIKAVPKDASISGLMEAGLGDPVIIDARDLPPEAFDESEDSTSEEDEQW</sequence>
<evidence type="ECO:0000313" key="2">
    <source>
        <dbReference type="EMBL" id="SMX96757.1"/>
    </source>
</evidence>